<dbReference type="GO" id="GO:0016887">
    <property type="term" value="F:ATP hydrolysis activity"/>
    <property type="evidence" value="ECO:0007669"/>
    <property type="project" value="InterPro"/>
</dbReference>
<organism evidence="3 4">
    <name type="scientific">Eumeta variegata</name>
    <name type="common">Bagworm moth</name>
    <name type="synonym">Eumeta japonica</name>
    <dbReference type="NCBI Taxonomy" id="151549"/>
    <lineage>
        <taxon>Eukaryota</taxon>
        <taxon>Metazoa</taxon>
        <taxon>Ecdysozoa</taxon>
        <taxon>Arthropoda</taxon>
        <taxon>Hexapoda</taxon>
        <taxon>Insecta</taxon>
        <taxon>Pterygota</taxon>
        <taxon>Neoptera</taxon>
        <taxon>Endopterygota</taxon>
        <taxon>Lepidoptera</taxon>
        <taxon>Glossata</taxon>
        <taxon>Ditrysia</taxon>
        <taxon>Tineoidea</taxon>
        <taxon>Psychidae</taxon>
        <taxon>Oiketicinae</taxon>
        <taxon>Eumeta</taxon>
    </lineage>
</organism>
<dbReference type="PANTHER" id="PTHR19229:SF250">
    <property type="entry name" value="ABC TRANSPORTER DOMAIN-CONTAINING PROTEIN-RELATED"/>
    <property type="match status" value="1"/>
</dbReference>
<feature type="region of interest" description="Disordered" evidence="1">
    <location>
        <begin position="27"/>
        <end position="55"/>
    </location>
</feature>
<dbReference type="SUPFAM" id="SSF52540">
    <property type="entry name" value="P-loop containing nucleoside triphosphate hydrolases"/>
    <property type="match status" value="1"/>
</dbReference>
<reference evidence="3 4" key="1">
    <citation type="journal article" date="2019" name="Commun. Biol.">
        <title>The bagworm genome reveals a unique fibroin gene that provides high tensile strength.</title>
        <authorList>
            <person name="Kono N."/>
            <person name="Nakamura H."/>
            <person name="Ohtoshi R."/>
            <person name="Tomita M."/>
            <person name="Numata K."/>
            <person name="Arakawa K."/>
        </authorList>
    </citation>
    <scope>NUCLEOTIDE SEQUENCE [LARGE SCALE GENOMIC DNA]</scope>
</reference>
<dbReference type="InterPro" id="IPR026082">
    <property type="entry name" value="ABCA"/>
</dbReference>
<dbReference type="GO" id="GO:0016020">
    <property type="term" value="C:membrane"/>
    <property type="evidence" value="ECO:0007669"/>
    <property type="project" value="InterPro"/>
</dbReference>
<comment type="caution">
    <text evidence="3">The sequence shown here is derived from an EMBL/GenBank/DDBJ whole genome shotgun (WGS) entry which is preliminary data.</text>
</comment>
<protein>
    <submittedName>
        <fullName evidence="3">ATP-binding cassette sub-family A member 5</fullName>
    </submittedName>
</protein>
<proteinExistence type="predicted"/>
<dbReference type="Proteomes" id="UP000299102">
    <property type="component" value="Unassembled WGS sequence"/>
</dbReference>
<keyword evidence="4" id="KW-1185">Reference proteome</keyword>
<evidence type="ECO:0000313" key="3">
    <source>
        <dbReference type="EMBL" id="GBP64676.1"/>
    </source>
</evidence>
<gene>
    <name evidence="3" type="primary">Abca5</name>
    <name evidence="3" type="ORF">EVAR_47692_1</name>
</gene>
<evidence type="ECO:0000259" key="2">
    <source>
        <dbReference type="PROSITE" id="PS50893"/>
    </source>
</evidence>
<dbReference type="InterPro" id="IPR003439">
    <property type="entry name" value="ABC_transporter-like_ATP-bd"/>
</dbReference>
<dbReference type="Pfam" id="PF00005">
    <property type="entry name" value="ABC_tran"/>
    <property type="match status" value="1"/>
</dbReference>
<dbReference type="PANTHER" id="PTHR19229">
    <property type="entry name" value="ATP-BINDING CASSETTE TRANSPORTER SUBFAMILY A ABCA"/>
    <property type="match status" value="1"/>
</dbReference>
<keyword evidence="3" id="KW-0547">Nucleotide-binding</keyword>
<evidence type="ECO:0000256" key="1">
    <source>
        <dbReference type="SAM" id="MobiDB-lite"/>
    </source>
</evidence>
<dbReference type="PROSITE" id="PS50893">
    <property type="entry name" value="ABC_TRANSPORTER_2"/>
    <property type="match status" value="1"/>
</dbReference>
<dbReference type="EMBL" id="BGZK01000905">
    <property type="protein sequence ID" value="GBP64676.1"/>
    <property type="molecule type" value="Genomic_DNA"/>
</dbReference>
<dbReference type="InterPro" id="IPR027417">
    <property type="entry name" value="P-loop_NTPase"/>
</dbReference>
<accession>A0A4C1XLA3</accession>
<dbReference type="Gene3D" id="3.40.50.300">
    <property type="entry name" value="P-loop containing nucleotide triphosphate hydrolases"/>
    <property type="match status" value="1"/>
</dbReference>
<dbReference type="OrthoDB" id="8061355at2759"/>
<keyword evidence="3" id="KW-0067">ATP-binding</keyword>
<feature type="compositionally biased region" description="Acidic residues" evidence="1">
    <location>
        <begin position="35"/>
        <end position="49"/>
    </location>
</feature>
<dbReference type="GO" id="GO:0005319">
    <property type="term" value="F:lipid transporter activity"/>
    <property type="evidence" value="ECO:0007669"/>
    <property type="project" value="TreeGrafter"/>
</dbReference>
<dbReference type="STRING" id="151549.A0A4C1XLA3"/>
<dbReference type="AlphaFoldDB" id="A0A4C1XLA3"/>
<dbReference type="GO" id="GO:0140359">
    <property type="term" value="F:ABC-type transporter activity"/>
    <property type="evidence" value="ECO:0007669"/>
    <property type="project" value="InterPro"/>
</dbReference>
<feature type="domain" description="ABC transporter" evidence="2">
    <location>
        <begin position="168"/>
        <end position="421"/>
    </location>
</feature>
<name>A0A4C1XLA3_EUMVA</name>
<dbReference type="GO" id="GO:0005524">
    <property type="term" value="F:ATP binding"/>
    <property type="evidence" value="ECO:0007669"/>
    <property type="project" value="UniProtKB-KW"/>
</dbReference>
<evidence type="ECO:0000313" key="4">
    <source>
        <dbReference type="Proteomes" id="UP000299102"/>
    </source>
</evidence>
<sequence>MALSVDTEAVGSHSISTKPWAKASGDVTALADTSGDTEGEAEAEAEAEAVDVSIRTPLVASTPPARRSPHHRSPATVDAALMSGFYAHRACSGWHVSTHRASQSIMYLHECYGEYGIKQKPWFCLLPSFWCGRSRGRVSAVHFHSNGEAAHNKDIEPVPRELQDKEAIRIVGLQKSFRHCRRAEIKAIDGIDLSIYEGQITAVLGHNGAGKSTLFNILTGLTTPTAGTAYVYGLDVRDPIEMHEIRQMIGVCPQQDVLFDLLTAKEYLKFFAAIKAPTRVFLRIFEHSNVQKRRSRVATPQKVKRWFKGVKRVATSSDDAECSKAVRAENTAITDPDHDATTSSSTVSKTKKRKYDESYISFGFVDSNGSPLCMLCSKMLPNSSMAPAKLRRHLETVHFESKGKNEEFFVRKKEQLLESQKNMTQTINDKAMEASYLVSYRIAQAGEAHTIAENLIKPCVLDITKYMLDEKSAKHLFTVPLSNDTVSRRIYDLASYVK</sequence>